<reference evidence="1" key="2">
    <citation type="journal article" date="2015" name="Data Brief">
        <title>Shoot transcriptome of the giant reed, Arundo donax.</title>
        <authorList>
            <person name="Barrero R.A."/>
            <person name="Guerrero F.D."/>
            <person name="Moolhuijzen P."/>
            <person name="Goolsby J.A."/>
            <person name="Tidwell J."/>
            <person name="Bellgard S.E."/>
            <person name="Bellgard M.I."/>
        </authorList>
    </citation>
    <scope>NUCLEOTIDE SEQUENCE</scope>
    <source>
        <tissue evidence="1">Shoot tissue taken approximately 20 cm above the soil surface</tissue>
    </source>
</reference>
<dbReference type="AlphaFoldDB" id="A0A0A9SEE5"/>
<reference evidence="1" key="1">
    <citation type="submission" date="2014-09" db="EMBL/GenBank/DDBJ databases">
        <authorList>
            <person name="Magalhaes I.L.F."/>
            <person name="Oliveira U."/>
            <person name="Santos F.R."/>
            <person name="Vidigal T.H.D.A."/>
            <person name="Brescovit A.D."/>
            <person name="Santos A.J."/>
        </authorList>
    </citation>
    <scope>NUCLEOTIDE SEQUENCE</scope>
    <source>
        <tissue evidence="1">Shoot tissue taken approximately 20 cm above the soil surface</tissue>
    </source>
</reference>
<protein>
    <submittedName>
        <fullName evidence="1">Uncharacterized protein</fullName>
    </submittedName>
</protein>
<name>A0A0A9SEE5_ARUDO</name>
<sequence>MHRQIGGIDLVQKGKSQHSHGLFLSSFFCLFDASCCMATVEPWSVLWFSPSSFLHGGAGLPLYTSLQT</sequence>
<evidence type="ECO:0000313" key="1">
    <source>
        <dbReference type="EMBL" id="JAD38342.1"/>
    </source>
</evidence>
<proteinExistence type="predicted"/>
<dbReference type="EMBL" id="GBRH01259553">
    <property type="protein sequence ID" value="JAD38342.1"/>
    <property type="molecule type" value="Transcribed_RNA"/>
</dbReference>
<organism evidence="1">
    <name type="scientific">Arundo donax</name>
    <name type="common">Giant reed</name>
    <name type="synonym">Donax arundinaceus</name>
    <dbReference type="NCBI Taxonomy" id="35708"/>
    <lineage>
        <taxon>Eukaryota</taxon>
        <taxon>Viridiplantae</taxon>
        <taxon>Streptophyta</taxon>
        <taxon>Embryophyta</taxon>
        <taxon>Tracheophyta</taxon>
        <taxon>Spermatophyta</taxon>
        <taxon>Magnoliopsida</taxon>
        <taxon>Liliopsida</taxon>
        <taxon>Poales</taxon>
        <taxon>Poaceae</taxon>
        <taxon>PACMAD clade</taxon>
        <taxon>Arundinoideae</taxon>
        <taxon>Arundineae</taxon>
        <taxon>Arundo</taxon>
    </lineage>
</organism>
<accession>A0A0A9SEE5</accession>